<dbReference type="CDD" id="cd00293">
    <property type="entry name" value="USP-like"/>
    <property type="match status" value="1"/>
</dbReference>
<evidence type="ECO:0000259" key="2">
    <source>
        <dbReference type="Pfam" id="PF00582"/>
    </source>
</evidence>
<keyword evidence="4" id="KW-1185">Reference proteome</keyword>
<feature type="domain" description="UspA" evidence="2">
    <location>
        <begin position="25"/>
        <end position="150"/>
    </location>
</feature>
<organism evidence="3 4">
    <name type="scientific">Robiginitalea myxolifaciens</name>
    <dbReference type="NCBI Taxonomy" id="400055"/>
    <lineage>
        <taxon>Bacteria</taxon>
        <taxon>Pseudomonadati</taxon>
        <taxon>Bacteroidota</taxon>
        <taxon>Flavobacteriia</taxon>
        <taxon>Flavobacteriales</taxon>
        <taxon>Flavobacteriaceae</taxon>
        <taxon>Robiginitalea</taxon>
    </lineage>
</organism>
<dbReference type="Pfam" id="PF00582">
    <property type="entry name" value="Usp"/>
    <property type="match status" value="1"/>
</dbReference>
<sequence>MFYTVFSTYIWGINPLKSFAMKTINKILIPFDFTEAAINALDYALEFAGYDKPIAITAVYLSSKPVSEYELQETQTSFRNIVADLNKKPMISPALRVTEGALPSALLELQTESEADLIIMGTMGDTSLDQHVTNTSNLVLEAECPVISVPMGSESKRPEEIALVLGKEEIEDASVLDFLLAVARSFNAKVHVLTIYAESVYAEKVEVASNEDSLEYYLENFYVEHSFEKNQDVEQGIYNYLEDKNIDLLVIIPRNHARKTEPSDGRLTKLLTLHSRVPILSLD</sequence>
<dbReference type="PRINTS" id="PR01438">
    <property type="entry name" value="UNVRSLSTRESS"/>
</dbReference>
<dbReference type="PANTHER" id="PTHR46268">
    <property type="entry name" value="STRESS RESPONSE PROTEIN NHAX"/>
    <property type="match status" value="1"/>
</dbReference>
<evidence type="ECO:0000313" key="3">
    <source>
        <dbReference type="EMBL" id="SFR39679.1"/>
    </source>
</evidence>
<dbReference type="EMBL" id="FOYQ01000001">
    <property type="protein sequence ID" value="SFR39679.1"/>
    <property type="molecule type" value="Genomic_DNA"/>
</dbReference>
<proteinExistence type="inferred from homology"/>
<dbReference type="AlphaFoldDB" id="A0A1I6GBW1"/>
<accession>A0A1I6GBW1</accession>
<dbReference type="PANTHER" id="PTHR46268:SF6">
    <property type="entry name" value="UNIVERSAL STRESS PROTEIN UP12"/>
    <property type="match status" value="1"/>
</dbReference>
<dbReference type="SUPFAM" id="SSF52402">
    <property type="entry name" value="Adenine nucleotide alpha hydrolases-like"/>
    <property type="match status" value="2"/>
</dbReference>
<reference evidence="3 4" key="1">
    <citation type="submission" date="2016-10" db="EMBL/GenBank/DDBJ databases">
        <authorList>
            <person name="de Groot N.N."/>
        </authorList>
    </citation>
    <scope>NUCLEOTIDE SEQUENCE [LARGE SCALE GENOMIC DNA]</scope>
    <source>
        <strain evidence="3 4">DSM 21019</strain>
    </source>
</reference>
<dbReference type="Gene3D" id="3.40.50.12370">
    <property type="match status" value="1"/>
</dbReference>
<protein>
    <submittedName>
        <fullName evidence="3">Nucleotide-binding universal stress protein, UspA family</fullName>
    </submittedName>
</protein>
<dbReference type="InterPro" id="IPR006015">
    <property type="entry name" value="Universal_stress_UspA"/>
</dbReference>
<dbReference type="Proteomes" id="UP000199534">
    <property type="component" value="Unassembled WGS sequence"/>
</dbReference>
<evidence type="ECO:0000256" key="1">
    <source>
        <dbReference type="ARBA" id="ARBA00008791"/>
    </source>
</evidence>
<comment type="similarity">
    <text evidence="1">Belongs to the universal stress protein A family.</text>
</comment>
<dbReference type="STRING" id="400055.SAMN04490243_1552"/>
<dbReference type="InterPro" id="IPR006016">
    <property type="entry name" value="UspA"/>
</dbReference>
<gene>
    <name evidence="3" type="ORF">SAMN04490243_1552</name>
</gene>
<name>A0A1I6GBW1_9FLAO</name>
<evidence type="ECO:0000313" key="4">
    <source>
        <dbReference type="Proteomes" id="UP000199534"/>
    </source>
</evidence>